<proteinExistence type="predicted"/>
<dbReference type="AlphaFoldDB" id="B0C730"/>
<accession>B0C730</accession>
<dbReference type="KEGG" id="amr:AM1_3884"/>
<dbReference type="EMBL" id="CP000828">
    <property type="protein sequence ID" value="ABW28869.1"/>
    <property type="molecule type" value="Genomic_DNA"/>
</dbReference>
<dbReference type="Proteomes" id="UP000000268">
    <property type="component" value="Chromosome"/>
</dbReference>
<evidence type="ECO:0000313" key="2">
    <source>
        <dbReference type="Proteomes" id="UP000000268"/>
    </source>
</evidence>
<organism evidence="1 2">
    <name type="scientific">Acaryochloris marina (strain MBIC 11017)</name>
    <dbReference type="NCBI Taxonomy" id="329726"/>
    <lineage>
        <taxon>Bacteria</taxon>
        <taxon>Bacillati</taxon>
        <taxon>Cyanobacteriota</taxon>
        <taxon>Cyanophyceae</taxon>
        <taxon>Acaryochloridales</taxon>
        <taxon>Acaryochloridaceae</taxon>
        <taxon>Acaryochloris</taxon>
    </lineage>
</organism>
<sequence length="49" mass="5652">MTTQVLIQLSLKLFYCFIHAFSSSHFCGLDHCHQQRAGLDRVPSSVEWI</sequence>
<evidence type="ECO:0000313" key="1">
    <source>
        <dbReference type="EMBL" id="ABW28869.1"/>
    </source>
</evidence>
<reference evidence="1 2" key="1">
    <citation type="journal article" date="2008" name="Proc. Natl. Acad. Sci. U.S.A.">
        <title>Niche adaptation and genome expansion in the chlorophyll d-producing cyanobacterium Acaryochloris marina.</title>
        <authorList>
            <person name="Swingley W.D."/>
            <person name="Chen M."/>
            <person name="Cheung P.C."/>
            <person name="Conrad A.L."/>
            <person name="Dejesa L.C."/>
            <person name="Hao J."/>
            <person name="Honchak B.M."/>
            <person name="Karbach L.E."/>
            <person name="Kurdoglu A."/>
            <person name="Lahiri S."/>
            <person name="Mastrian S.D."/>
            <person name="Miyashita H."/>
            <person name="Page L."/>
            <person name="Ramakrishna P."/>
            <person name="Satoh S."/>
            <person name="Sattley W.M."/>
            <person name="Shimada Y."/>
            <person name="Taylor H.L."/>
            <person name="Tomo T."/>
            <person name="Tsuchiya T."/>
            <person name="Wang Z.T."/>
            <person name="Raymond J."/>
            <person name="Mimuro M."/>
            <person name="Blankenship R.E."/>
            <person name="Touchman J.W."/>
        </authorList>
    </citation>
    <scope>NUCLEOTIDE SEQUENCE [LARGE SCALE GENOMIC DNA]</scope>
    <source>
        <strain evidence="2">MBIC 11017</strain>
    </source>
</reference>
<dbReference type="STRING" id="329726.AM1_3884"/>
<dbReference type="HOGENOM" id="CLU_3131075_0_0_3"/>
<name>B0C730_ACAM1</name>
<protein>
    <submittedName>
        <fullName evidence="1">Uncharacterized protein</fullName>
    </submittedName>
</protein>
<gene>
    <name evidence="1" type="ordered locus">AM1_3884</name>
</gene>
<keyword evidence="2" id="KW-1185">Reference proteome</keyword>